<gene>
    <name evidence="4" type="ORF">PHMEG_00010342</name>
</gene>
<keyword evidence="2" id="KW-0479">Metal-binding</keyword>
<dbReference type="InterPro" id="IPR027806">
    <property type="entry name" value="HARBI1_dom"/>
</dbReference>
<comment type="caution">
    <text evidence="4">The sequence shown here is derived from an EMBL/GenBank/DDBJ whole genome shotgun (WGS) entry which is preliminary data.</text>
</comment>
<comment type="cofactor">
    <cofactor evidence="1">
        <name>a divalent metal cation</name>
        <dbReference type="ChEBI" id="CHEBI:60240"/>
    </cofactor>
</comment>
<sequence length="85" mass="10033">MLRSSEIENITSHFGCFLYGDQEYPQRSWLITPCADAELTKDQRQFNMEMNKGLVAVEWNFGSVVRYWKFFEFPSNMKVFKPPVA</sequence>
<dbReference type="OrthoDB" id="2668416at2759"/>
<proteinExistence type="predicted"/>
<accession>A0A225WDY1</accession>
<dbReference type="EMBL" id="NBNE01001026">
    <property type="protein sequence ID" value="OWZ15931.1"/>
    <property type="molecule type" value="Genomic_DNA"/>
</dbReference>
<evidence type="ECO:0000256" key="1">
    <source>
        <dbReference type="ARBA" id="ARBA00001968"/>
    </source>
</evidence>
<dbReference type="Proteomes" id="UP000198211">
    <property type="component" value="Unassembled WGS sequence"/>
</dbReference>
<evidence type="ECO:0000259" key="3">
    <source>
        <dbReference type="Pfam" id="PF13359"/>
    </source>
</evidence>
<evidence type="ECO:0000313" key="5">
    <source>
        <dbReference type="Proteomes" id="UP000198211"/>
    </source>
</evidence>
<organism evidence="4 5">
    <name type="scientific">Phytophthora megakarya</name>
    <dbReference type="NCBI Taxonomy" id="4795"/>
    <lineage>
        <taxon>Eukaryota</taxon>
        <taxon>Sar</taxon>
        <taxon>Stramenopiles</taxon>
        <taxon>Oomycota</taxon>
        <taxon>Peronosporomycetes</taxon>
        <taxon>Peronosporales</taxon>
        <taxon>Peronosporaceae</taxon>
        <taxon>Phytophthora</taxon>
    </lineage>
</organism>
<dbReference type="Pfam" id="PF13359">
    <property type="entry name" value="DDE_Tnp_4"/>
    <property type="match status" value="1"/>
</dbReference>
<name>A0A225WDY1_9STRA</name>
<reference evidence="5" key="1">
    <citation type="submission" date="2017-03" db="EMBL/GenBank/DDBJ databases">
        <title>Phytopthora megakarya and P. palmivora, two closely related causual agents of cacao black pod achieved similar genome size and gene model numbers by different mechanisms.</title>
        <authorList>
            <person name="Ali S."/>
            <person name="Shao J."/>
            <person name="Larry D.J."/>
            <person name="Kronmiller B."/>
            <person name="Shen D."/>
            <person name="Strem M.D."/>
            <person name="Melnick R.L."/>
            <person name="Guiltinan M.J."/>
            <person name="Tyler B.M."/>
            <person name="Meinhardt L.W."/>
            <person name="Bailey B.A."/>
        </authorList>
    </citation>
    <scope>NUCLEOTIDE SEQUENCE [LARGE SCALE GENOMIC DNA]</scope>
    <source>
        <strain evidence="5">zdho120</strain>
    </source>
</reference>
<dbReference type="AlphaFoldDB" id="A0A225WDY1"/>
<dbReference type="GO" id="GO:0046872">
    <property type="term" value="F:metal ion binding"/>
    <property type="evidence" value="ECO:0007669"/>
    <property type="project" value="UniProtKB-KW"/>
</dbReference>
<evidence type="ECO:0000313" key="4">
    <source>
        <dbReference type="EMBL" id="OWZ15931.1"/>
    </source>
</evidence>
<evidence type="ECO:0000256" key="2">
    <source>
        <dbReference type="ARBA" id="ARBA00022723"/>
    </source>
</evidence>
<keyword evidence="5" id="KW-1185">Reference proteome</keyword>
<protein>
    <recommendedName>
        <fullName evidence="3">DDE Tnp4 domain-containing protein</fullName>
    </recommendedName>
</protein>
<feature type="domain" description="DDE Tnp4" evidence="3">
    <location>
        <begin position="14"/>
        <end position="72"/>
    </location>
</feature>